<dbReference type="GO" id="GO:0006412">
    <property type="term" value="P:translation"/>
    <property type="evidence" value="ECO:0007669"/>
    <property type="project" value="UniProtKB-UniRule"/>
</dbReference>
<protein>
    <recommendedName>
        <fullName evidence="5">Peptide deformylase</fullName>
        <shortName evidence="5">PDF</shortName>
        <ecNumber evidence="5">3.5.1.88</ecNumber>
    </recommendedName>
    <alternativeName>
        <fullName evidence="5">Polypeptide deformylase</fullName>
    </alternativeName>
</protein>
<dbReference type="Gene3D" id="3.90.45.10">
    <property type="entry name" value="Peptide deformylase"/>
    <property type="match status" value="1"/>
</dbReference>
<name>A0A1F6DGY5_9BACT</name>
<evidence type="ECO:0000256" key="1">
    <source>
        <dbReference type="ARBA" id="ARBA00010759"/>
    </source>
</evidence>
<dbReference type="PANTHER" id="PTHR10458">
    <property type="entry name" value="PEPTIDE DEFORMYLASE"/>
    <property type="match status" value="1"/>
</dbReference>
<feature type="binding site" evidence="5">
    <location>
        <position position="162"/>
    </location>
    <ligand>
        <name>Fe cation</name>
        <dbReference type="ChEBI" id="CHEBI:24875"/>
    </ligand>
</feature>
<evidence type="ECO:0000313" key="6">
    <source>
        <dbReference type="EMBL" id="OGG60636.1"/>
    </source>
</evidence>
<dbReference type="Proteomes" id="UP000176377">
    <property type="component" value="Unassembled WGS sequence"/>
</dbReference>
<dbReference type="PANTHER" id="PTHR10458:SF2">
    <property type="entry name" value="PEPTIDE DEFORMYLASE, MITOCHONDRIAL"/>
    <property type="match status" value="1"/>
</dbReference>
<reference evidence="6 7" key="1">
    <citation type="journal article" date="2016" name="Nat. Commun.">
        <title>Thousands of microbial genomes shed light on interconnected biogeochemical processes in an aquifer system.</title>
        <authorList>
            <person name="Anantharaman K."/>
            <person name="Brown C.T."/>
            <person name="Hug L.A."/>
            <person name="Sharon I."/>
            <person name="Castelle C.J."/>
            <person name="Probst A.J."/>
            <person name="Thomas B.C."/>
            <person name="Singh A."/>
            <person name="Wilkins M.J."/>
            <person name="Karaoz U."/>
            <person name="Brodie E.L."/>
            <person name="Williams K.H."/>
            <person name="Hubbard S.S."/>
            <person name="Banfield J.F."/>
        </authorList>
    </citation>
    <scope>NUCLEOTIDE SEQUENCE [LARGE SCALE GENOMIC DNA]</scope>
</reference>
<dbReference type="GO" id="GO:0046872">
    <property type="term" value="F:metal ion binding"/>
    <property type="evidence" value="ECO:0007669"/>
    <property type="project" value="UniProtKB-KW"/>
</dbReference>
<dbReference type="PRINTS" id="PR01576">
    <property type="entry name" value="PDEFORMYLASE"/>
</dbReference>
<evidence type="ECO:0000256" key="3">
    <source>
        <dbReference type="ARBA" id="ARBA00022801"/>
    </source>
</evidence>
<sequence>MAREIVQKDAAVLRAIAQEIPKEDIGSSSVRALVKDMKALLAKEKYGVALAAPQVGESVRLFIVAGSALAKRSKAMKNGKEEDAEDMGTIPAEDQVYINPKLSKLSRTKKEKHEGCLSVRGKWGMVARAEKASVRALDENGKAFTRGASGLLAHIFQHEMDHLNGILYTDKAKELYDDTDEPSDV</sequence>
<dbReference type="InterPro" id="IPR036821">
    <property type="entry name" value="Peptide_deformylase_sf"/>
</dbReference>
<dbReference type="EMBL" id="MFLA01000004">
    <property type="protein sequence ID" value="OGG60636.1"/>
    <property type="molecule type" value="Genomic_DNA"/>
</dbReference>
<evidence type="ECO:0000256" key="5">
    <source>
        <dbReference type="HAMAP-Rule" id="MF_00163"/>
    </source>
</evidence>
<evidence type="ECO:0000313" key="7">
    <source>
        <dbReference type="Proteomes" id="UP000176377"/>
    </source>
</evidence>
<comment type="catalytic activity">
    <reaction evidence="5">
        <text>N-terminal N-formyl-L-methionyl-[peptide] + H2O = N-terminal L-methionyl-[peptide] + formate</text>
        <dbReference type="Rhea" id="RHEA:24420"/>
        <dbReference type="Rhea" id="RHEA-COMP:10639"/>
        <dbReference type="Rhea" id="RHEA-COMP:10640"/>
        <dbReference type="ChEBI" id="CHEBI:15377"/>
        <dbReference type="ChEBI" id="CHEBI:15740"/>
        <dbReference type="ChEBI" id="CHEBI:49298"/>
        <dbReference type="ChEBI" id="CHEBI:64731"/>
        <dbReference type="EC" id="3.5.1.88"/>
    </reaction>
</comment>
<dbReference type="Pfam" id="PF01327">
    <property type="entry name" value="Pep_deformylase"/>
    <property type="match status" value="1"/>
</dbReference>
<dbReference type="NCBIfam" id="TIGR00079">
    <property type="entry name" value="pept_deformyl"/>
    <property type="match status" value="1"/>
</dbReference>
<comment type="similarity">
    <text evidence="1 5">Belongs to the polypeptide deformylase family.</text>
</comment>
<proteinExistence type="inferred from homology"/>
<feature type="binding site" evidence="5">
    <location>
        <position position="116"/>
    </location>
    <ligand>
        <name>Fe cation</name>
        <dbReference type="ChEBI" id="CHEBI:24875"/>
    </ligand>
</feature>
<dbReference type="SUPFAM" id="SSF56420">
    <property type="entry name" value="Peptide deformylase"/>
    <property type="match status" value="1"/>
</dbReference>
<dbReference type="EC" id="3.5.1.88" evidence="5"/>
<dbReference type="AlphaFoldDB" id="A0A1F6DGY5"/>
<feature type="binding site" evidence="5">
    <location>
        <position position="158"/>
    </location>
    <ligand>
        <name>Fe cation</name>
        <dbReference type="ChEBI" id="CHEBI:24875"/>
    </ligand>
</feature>
<keyword evidence="2 5" id="KW-0479">Metal-binding</keyword>
<gene>
    <name evidence="5" type="primary">def</name>
    <name evidence="6" type="ORF">A2765_03605</name>
</gene>
<dbReference type="CDD" id="cd00487">
    <property type="entry name" value="Pep_deformylase"/>
    <property type="match status" value="1"/>
</dbReference>
<feature type="active site" evidence="5">
    <location>
        <position position="159"/>
    </location>
</feature>
<keyword evidence="4 5" id="KW-0648">Protein biosynthesis</keyword>
<dbReference type="PIRSF" id="PIRSF004749">
    <property type="entry name" value="Pep_def"/>
    <property type="match status" value="1"/>
</dbReference>
<keyword evidence="3 5" id="KW-0378">Hydrolase</keyword>
<comment type="cofactor">
    <cofactor evidence="5">
        <name>Fe(2+)</name>
        <dbReference type="ChEBI" id="CHEBI:29033"/>
    </cofactor>
    <text evidence="5">Binds 1 Fe(2+) ion.</text>
</comment>
<evidence type="ECO:0000256" key="2">
    <source>
        <dbReference type="ARBA" id="ARBA00022723"/>
    </source>
</evidence>
<comment type="caution">
    <text evidence="6">The sequence shown here is derived from an EMBL/GenBank/DDBJ whole genome shotgun (WGS) entry which is preliminary data.</text>
</comment>
<keyword evidence="5" id="KW-0408">Iron</keyword>
<evidence type="ECO:0000256" key="4">
    <source>
        <dbReference type="ARBA" id="ARBA00022917"/>
    </source>
</evidence>
<comment type="function">
    <text evidence="5">Removes the formyl group from the N-terminal Met of newly synthesized proteins. Requires at least a dipeptide for an efficient rate of reaction. N-terminal L-methionine is a prerequisite for activity but the enzyme has broad specificity at other positions.</text>
</comment>
<accession>A0A1F6DGY5</accession>
<organism evidence="6 7">
    <name type="scientific">Candidatus Kaiserbacteria bacterium RIFCSPHIGHO2_01_FULL_56_24</name>
    <dbReference type="NCBI Taxonomy" id="1798487"/>
    <lineage>
        <taxon>Bacteria</taxon>
        <taxon>Candidatus Kaiseribacteriota</taxon>
    </lineage>
</organism>
<dbReference type="InterPro" id="IPR023635">
    <property type="entry name" value="Peptide_deformylase"/>
</dbReference>
<dbReference type="GO" id="GO:0042586">
    <property type="term" value="F:peptide deformylase activity"/>
    <property type="evidence" value="ECO:0007669"/>
    <property type="project" value="UniProtKB-UniRule"/>
</dbReference>
<dbReference type="HAMAP" id="MF_00163">
    <property type="entry name" value="Pep_deformylase"/>
    <property type="match status" value="1"/>
</dbReference>
<dbReference type="NCBIfam" id="NF001159">
    <property type="entry name" value="PRK00150.1-3"/>
    <property type="match status" value="1"/>
</dbReference>